<name>A0A1L9U243_ASPBC</name>
<proteinExistence type="predicted"/>
<dbReference type="AlphaFoldDB" id="A0A1L9U243"/>
<dbReference type="STRING" id="767769.A0A1L9U243"/>
<organism evidence="1 2">
    <name type="scientific">Aspergillus brasiliensis (strain CBS 101740 / IMI 381727 / IBT 21946)</name>
    <dbReference type="NCBI Taxonomy" id="767769"/>
    <lineage>
        <taxon>Eukaryota</taxon>
        <taxon>Fungi</taxon>
        <taxon>Dikarya</taxon>
        <taxon>Ascomycota</taxon>
        <taxon>Pezizomycotina</taxon>
        <taxon>Eurotiomycetes</taxon>
        <taxon>Eurotiomycetidae</taxon>
        <taxon>Eurotiales</taxon>
        <taxon>Aspergillaceae</taxon>
        <taxon>Aspergillus</taxon>
        <taxon>Aspergillus subgen. Circumdati</taxon>
    </lineage>
</organism>
<dbReference type="RefSeq" id="XP_067472966.1">
    <property type="nucleotide sequence ID" value="XM_067626358.1"/>
</dbReference>
<sequence length="170" mass="18591">MSAEIRDICEKIHKVSKEIRVLGRLDTRKSKLVSSAIRVMTTSQSERPFKVYHDFLCDLLRAAGSSMVILSSASLGKDKIVQLKAECRTALIDYFACHVGSLDSPALSALVAAFGVPRNEFYYIFIGGREGQPALSSHTQQVNSVEQNEQTAAAMAKQGTDSTPVQRNAL</sequence>
<dbReference type="OrthoDB" id="5150743at2759"/>
<reference evidence="2" key="1">
    <citation type="journal article" date="2017" name="Genome Biol.">
        <title>Comparative genomics reveals high biological diversity and specific adaptations in the industrially and medically important fungal genus Aspergillus.</title>
        <authorList>
            <person name="de Vries R.P."/>
            <person name="Riley R."/>
            <person name="Wiebenga A."/>
            <person name="Aguilar-Osorio G."/>
            <person name="Amillis S."/>
            <person name="Uchima C.A."/>
            <person name="Anderluh G."/>
            <person name="Asadollahi M."/>
            <person name="Askin M."/>
            <person name="Barry K."/>
            <person name="Battaglia E."/>
            <person name="Bayram O."/>
            <person name="Benocci T."/>
            <person name="Braus-Stromeyer S.A."/>
            <person name="Caldana C."/>
            <person name="Canovas D."/>
            <person name="Cerqueira G.C."/>
            <person name="Chen F."/>
            <person name="Chen W."/>
            <person name="Choi C."/>
            <person name="Clum A."/>
            <person name="Dos Santos R.A."/>
            <person name="Damasio A.R."/>
            <person name="Diallinas G."/>
            <person name="Emri T."/>
            <person name="Fekete E."/>
            <person name="Flipphi M."/>
            <person name="Freyberg S."/>
            <person name="Gallo A."/>
            <person name="Gournas C."/>
            <person name="Habgood R."/>
            <person name="Hainaut M."/>
            <person name="Harispe M.L."/>
            <person name="Henrissat B."/>
            <person name="Hilden K.S."/>
            <person name="Hope R."/>
            <person name="Hossain A."/>
            <person name="Karabika E."/>
            <person name="Karaffa L."/>
            <person name="Karanyi Z."/>
            <person name="Krasevec N."/>
            <person name="Kuo A."/>
            <person name="Kusch H."/>
            <person name="LaButti K."/>
            <person name="Lagendijk E.L."/>
            <person name="Lapidus A."/>
            <person name="Levasseur A."/>
            <person name="Lindquist E."/>
            <person name="Lipzen A."/>
            <person name="Logrieco A.F."/>
            <person name="MacCabe A."/>
            <person name="Maekelae M.R."/>
            <person name="Malavazi I."/>
            <person name="Melin P."/>
            <person name="Meyer V."/>
            <person name="Mielnichuk N."/>
            <person name="Miskei M."/>
            <person name="Molnar A.P."/>
            <person name="Mule G."/>
            <person name="Ngan C.Y."/>
            <person name="Orejas M."/>
            <person name="Orosz E."/>
            <person name="Ouedraogo J.P."/>
            <person name="Overkamp K.M."/>
            <person name="Park H.-S."/>
            <person name="Perrone G."/>
            <person name="Piumi F."/>
            <person name="Punt P.J."/>
            <person name="Ram A.F."/>
            <person name="Ramon A."/>
            <person name="Rauscher S."/>
            <person name="Record E."/>
            <person name="Riano-Pachon D.M."/>
            <person name="Robert V."/>
            <person name="Roehrig J."/>
            <person name="Ruller R."/>
            <person name="Salamov A."/>
            <person name="Salih N.S."/>
            <person name="Samson R.A."/>
            <person name="Sandor E."/>
            <person name="Sanguinetti M."/>
            <person name="Schuetze T."/>
            <person name="Sepcic K."/>
            <person name="Shelest E."/>
            <person name="Sherlock G."/>
            <person name="Sophianopoulou V."/>
            <person name="Squina F.M."/>
            <person name="Sun H."/>
            <person name="Susca A."/>
            <person name="Todd R.B."/>
            <person name="Tsang A."/>
            <person name="Unkles S.E."/>
            <person name="van de Wiele N."/>
            <person name="van Rossen-Uffink D."/>
            <person name="Oliveira J.V."/>
            <person name="Vesth T.C."/>
            <person name="Visser J."/>
            <person name="Yu J.-H."/>
            <person name="Zhou M."/>
            <person name="Andersen M.R."/>
            <person name="Archer D.B."/>
            <person name="Baker S.E."/>
            <person name="Benoit I."/>
            <person name="Brakhage A.A."/>
            <person name="Braus G.H."/>
            <person name="Fischer R."/>
            <person name="Frisvad J.C."/>
            <person name="Goldman G.H."/>
            <person name="Houbraken J."/>
            <person name="Oakley B."/>
            <person name="Pocsi I."/>
            <person name="Scazzocchio C."/>
            <person name="Seiboth B."/>
            <person name="vanKuyk P.A."/>
            <person name="Wortman J."/>
            <person name="Dyer P.S."/>
            <person name="Grigoriev I.V."/>
        </authorList>
    </citation>
    <scope>NUCLEOTIDE SEQUENCE [LARGE SCALE GENOMIC DNA]</scope>
    <source>
        <strain evidence="2">CBS 101740 / IMI 381727 / IBT 21946</strain>
    </source>
</reference>
<dbReference type="GeneID" id="93578846"/>
<gene>
    <name evidence="1" type="ORF">ASPBRDRAFT_49531</name>
</gene>
<dbReference type="EMBL" id="KV878710">
    <property type="protein sequence ID" value="OJJ65715.1"/>
    <property type="molecule type" value="Genomic_DNA"/>
</dbReference>
<protein>
    <submittedName>
        <fullName evidence="1">Uncharacterized protein</fullName>
    </submittedName>
</protein>
<evidence type="ECO:0000313" key="2">
    <source>
        <dbReference type="Proteomes" id="UP000184499"/>
    </source>
</evidence>
<evidence type="ECO:0000313" key="1">
    <source>
        <dbReference type="EMBL" id="OJJ65715.1"/>
    </source>
</evidence>
<dbReference type="Proteomes" id="UP000184499">
    <property type="component" value="Unassembled WGS sequence"/>
</dbReference>
<accession>A0A1L9U243</accession>
<keyword evidence="2" id="KW-1185">Reference proteome</keyword>
<dbReference type="VEuPathDB" id="FungiDB:ASPBRDRAFT_49531"/>